<name>A0A382HBH5_9ZZZZ</name>
<sequence>MAEKIVDKVVGRGIVKRKSEDEGDHEMKQDFVVDDLGELYWEKISEVGFQKLKLKEGYEFEIILKTKQLSKKEYKNQSENNEKFFSQ</sequence>
<dbReference type="EMBL" id="UINC01060105">
    <property type="protein sequence ID" value="SVB84257.1"/>
    <property type="molecule type" value="Genomic_DNA"/>
</dbReference>
<dbReference type="AlphaFoldDB" id="A0A382HBH5"/>
<feature type="non-terminal residue" evidence="1">
    <location>
        <position position="87"/>
    </location>
</feature>
<reference evidence="1" key="1">
    <citation type="submission" date="2018-05" db="EMBL/GenBank/DDBJ databases">
        <authorList>
            <person name="Lanie J.A."/>
            <person name="Ng W.-L."/>
            <person name="Kazmierczak K.M."/>
            <person name="Andrzejewski T.M."/>
            <person name="Davidsen T.M."/>
            <person name="Wayne K.J."/>
            <person name="Tettelin H."/>
            <person name="Glass J.I."/>
            <person name="Rusch D."/>
            <person name="Podicherti R."/>
            <person name="Tsui H.-C.T."/>
            <person name="Winkler M.E."/>
        </authorList>
    </citation>
    <scope>NUCLEOTIDE SEQUENCE</scope>
</reference>
<proteinExistence type="predicted"/>
<gene>
    <name evidence="1" type="ORF">METZ01_LOCUS237111</name>
</gene>
<protein>
    <submittedName>
        <fullName evidence="1">Uncharacterized protein</fullName>
    </submittedName>
</protein>
<organism evidence="1">
    <name type="scientific">marine metagenome</name>
    <dbReference type="NCBI Taxonomy" id="408172"/>
    <lineage>
        <taxon>unclassified sequences</taxon>
        <taxon>metagenomes</taxon>
        <taxon>ecological metagenomes</taxon>
    </lineage>
</organism>
<evidence type="ECO:0000313" key="1">
    <source>
        <dbReference type="EMBL" id="SVB84257.1"/>
    </source>
</evidence>
<accession>A0A382HBH5</accession>